<dbReference type="Proteomes" id="UP001492380">
    <property type="component" value="Unassembled WGS sequence"/>
</dbReference>
<proteinExistence type="predicted"/>
<protein>
    <submittedName>
        <fullName evidence="1">Uncharacterized protein</fullName>
    </submittedName>
</protein>
<reference evidence="1 2" key="1">
    <citation type="submission" date="2024-04" db="EMBL/GenBank/DDBJ databases">
        <title>Phyllosticta paracitricarpa is synonymous to the EU quarantine fungus P. citricarpa based on phylogenomic analyses.</title>
        <authorList>
            <consortium name="Lawrence Berkeley National Laboratory"/>
            <person name="Van Ingen-Buijs V.A."/>
            <person name="Van Westerhoven A.C."/>
            <person name="Haridas S."/>
            <person name="Skiadas P."/>
            <person name="Martin F."/>
            <person name="Groenewald J.Z."/>
            <person name="Crous P.W."/>
            <person name="Seidl M.F."/>
        </authorList>
    </citation>
    <scope>NUCLEOTIDE SEQUENCE [LARGE SCALE GENOMIC DNA]</scope>
    <source>
        <strain evidence="1 2">CBS 123374</strain>
    </source>
</reference>
<organism evidence="1 2">
    <name type="scientific">Phyllosticta capitalensis</name>
    <dbReference type="NCBI Taxonomy" id="121624"/>
    <lineage>
        <taxon>Eukaryota</taxon>
        <taxon>Fungi</taxon>
        <taxon>Dikarya</taxon>
        <taxon>Ascomycota</taxon>
        <taxon>Pezizomycotina</taxon>
        <taxon>Dothideomycetes</taxon>
        <taxon>Dothideomycetes incertae sedis</taxon>
        <taxon>Botryosphaeriales</taxon>
        <taxon>Phyllostictaceae</taxon>
        <taxon>Phyllosticta</taxon>
    </lineage>
</organism>
<sequence length="270" mass="30629">MSRIASRHIFLGGMVVGAGAAVPLTAWCMNRKIQPVDLSNGRLEFSNGEHGIVSHSRELEKAFKEFMDISKDASKVSSQRMNMIARGPRSIAELQATGDPELSELQSRNLNMRLIEMRLLGILSLTAAELLLEQAHLLGENHPRELEMVQQYLHLHQSGVAQMMMADLTGAWKSQSQPFSKFPDFDSTNLMTCAWKVDSLHVQWSYGFKGEVPKDMDMVHRALSTGYGLHDKSWAAECYTSDDENIKWVTILERLFKCFPDDFFDEMERN</sequence>
<evidence type="ECO:0000313" key="1">
    <source>
        <dbReference type="EMBL" id="KAK8235141.1"/>
    </source>
</evidence>
<comment type="caution">
    <text evidence="1">The sequence shown here is derived from an EMBL/GenBank/DDBJ whole genome shotgun (WGS) entry which is preliminary data.</text>
</comment>
<name>A0ABR1YPC4_9PEZI</name>
<keyword evidence="2" id="KW-1185">Reference proteome</keyword>
<gene>
    <name evidence="1" type="ORF">HDK90DRAFT_235323</name>
</gene>
<evidence type="ECO:0000313" key="2">
    <source>
        <dbReference type="Proteomes" id="UP001492380"/>
    </source>
</evidence>
<accession>A0ABR1YPC4</accession>
<dbReference type="EMBL" id="JBBWRZ010000005">
    <property type="protein sequence ID" value="KAK8235141.1"/>
    <property type="molecule type" value="Genomic_DNA"/>
</dbReference>